<sequence length="297" mass="31090">MRHTSKFRLAVTVIVGLLSGASAMFGVIANGDQRLNTVFLVLGGAAAAAAAGLTFLVQGNQPVPPAPLPADKRADVRFQAAVHPVAENLASLASMSTEAPDLRGTINRALVQTAAHLVEEAGCVAAFYALEEDPDNKGNDRLAKRVTSTESAALPAYYKEDRAAGSFLLDIATGTKDRCVKNYEEDPEKWRIDLIEGCTTALFVPVRAGEDPKGILIVQAIEAGCLEDGNERKKYGAIAHLIGASQAVADLTARVRSLPAQANGSPKKSPSVNGAGAEGHDPEKASDPDADSIHEGE</sequence>
<dbReference type="Proteomes" id="UP001612415">
    <property type="component" value="Unassembled WGS sequence"/>
</dbReference>
<organism evidence="3 4">
    <name type="scientific">Streptomyces cellulosae</name>
    <dbReference type="NCBI Taxonomy" id="1968"/>
    <lineage>
        <taxon>Bacteria</taxon>
        <taxon>Bacillati</taxon>
        <taxon>Actinomycetota</taxon>
        <taxon>Actinomycetes</taxon>
        <taxon>Kitasatosporales</taxon>
        <taxon>Streptomycetaceae</taxon>
        <taxon>Streptomyces</taxon>
    </lineage>
</organism>
<keyword evidence="4" id="KW-1185">Reference proteome</keyword>
<feature type="transmembrane region" description="Helical" evidence="2">
    <location>
        <begin position="35"/>
        <end position="57"/>
    </location>
</feature>
<dbReference type="EMBL" id="JBITDC010000010">
    <property type="protein sequence ID" value="MFI5678321.1"/>
    <property type="molecule type" value="Genomic_DNA"/>
</dbReference>
<keyword evidence="2" id="KW-0812">Transmembrane</keyword>
<name>A0ABW7Y7G8_STRCE</name>
<evidence type="ECO:0000313" key="3">
    <source>
        <dbReference type="EMBL" id="MFI5678321.1"/>
    </source>
</evidence>
<gene>
    <name evidence="3" type="ORF">ACIA8P_27265</name>
</gene>
<feature type="compositionally biased region" description="Basic and acidic residues" evidence="1">
    <location>
        <begin position="278"/>
        <end position="297"/>
    </location>
</feature>
<keyword evidence="2" id="KW-1133">Transmembrane helix</keyword>
<proteinExistence type="predicted"/>
<evidence type="ECO:0000256" key="2">
    <source>
        <dbReference type="SAM" id="Phobius"/>
    </source>
</evidence>
<feature type="compositionally biased region" description="Polar residues" evidence="1">
    <location>
        <begin position="260"/>
        <end position="272"/>
    </location>
</feature>
<evidence type="ECO:0000313" key="4">
    <source>
        <dbReference type="Proteomes" id="UP001612415"/>
    </source>
</evidence>
<feature type="region of interest" description="Disordered" evidence="1">
    <location>
        <begin position="258"/>
        <end position="297"/>
    </location>
</feature>
<accession>A0ABW7Y7G8</accession>
<evidence type="ECO:0000256" key="1">
    <source>
        <dbReference type="SAM" id="MobiDB-lite"/>
    </source>
</evidence>
<comment type="caution">
    <text evidence="3">The sequence shown here is derived from an EMBL/GenBank/DDBJ whole genome shotgun (WGS) entry which is preliminary data.</text>
</comment>
<feature type="transmembrane region" description="Helical" evidence="2">
    <location>
        <begin position="7"/>
        <end position="29"/>
    </location>
</feature>
<protein>
    <recommendedName>
        <fullName evidence="5">GAF domain-containing protein</fullName>
    </recommendedName>
</protein>
<keyword evidence="2" id="KW-0472">Membrane</keyword>
<reference evidence="3 4" key="1">
    <citation type="submission" date="2024-10" db="EMBL/GenBank/DDBJ databases">
        <title>The Natural Products Discovery Center: Release of the First 8490 Sequenced Strains for Exploring Actinobacteria Biosynthetic Diversity.</title>
        <authorList>
            <person name="Kalkreuter E."/>
            <person name="Kautsar S.A."/>
            <person name="Yang D."/>
            <person name="Bader C.D."/>
            <person name="Teijaro C.N."/>
            <person name="Fluegel L."/>
            <person name="Davis C.M."/>
            <person name="Simpson J.R."/>
            <person name="Lauterbach L."/>
            <person name="Steele A.D."/>
            <person name="Gui C."/>
            <person name="Meng S."/>
            <person name="Li G."/>
            <person name="Viehrig K."/>
            <person name="Ye F."/>
            <person name="Su P."/>
            <person name="Kiefer A.F."/>
            <person name="Nichols A."/>
            <person name="Cepeda A.J."/>
            <person name="Yan W."/>
            <person name="Fan B."/>
            <person name="Jiang Y."/>
            <person name="Adhikari A."/>
            <person name="Zheng C.-J."/>
            <person name="Schuster L."/>
            <person name="Cowan T.M."/>
            <person name="Smanski M.J."/>
            <person name="Chevrette M.G."/>
            <person name="De Carvalho L.P.S."/>
            <person name="Shen B."/>
        </authorList>
    </citation>
    <scope>NUCLEOTIDE SEQUENCE [LARGE SCALE GENOMIC DNA]</scope>
    <source>
        <strain evidence="3 4">NPDC051599</strain>
    </source>
</reference>
<evidence type="ECO:0008006" key="5">
    <source>
        <dbReference type="Google" id="ProtNLM"/>
    </source>
</evidence>
<dbReference type="RefSeq" id="WP_398658867.1">
    <property type="nucleotide sequence ID" value="NZ_JBITDC010000010.1"/>
</dbReference>